<feature type="transmembrane region" description="Helical" evidence="6">
    <location>
        <begin position="164"/>
        <end position="187"/>
    </location>
</feature>
<evidence type="ECO:0000256" key="5">
    <source>
        <dbReference type="SAM" id="MobiDB-lite"/>
    </source>
</evidence>
<evidence type="ECO:0000313" key="7">
    <source>
        <dbReference type="EMBL" id="KAH7091566.1"/>
    </source>
</evidence>
<comment type="caution">
    <text evidence="7">The sequence shown here is derived from an EMBL/GenBank/DDBJ whole genome shotgun (WGS) entry which is preliminary data.</text>
</comment>
<feature type="transmembrane region" description="Helical" evidence="6">
    <location>
        <begin position="6"/>
        <end position="24"/>
    </location>
</feature>
<dbReference type="Gene3D" id="1.20.1280.290">
    <property type="match status" value="1"/>
</dbReference>
<feature type="transmembrane region" description="Helical" evidence="6">
    <location>
        <begin position="132"/>
        <end position="152"/>
    </location>
</feature>
<dbReference type="Proteomes" id="UP000813461">
    <property type="component" value="Unassembled WGS sequence"/>
</dbReference>
<feature type="region of interest" description="Disordered" evidence="5">
    <location>
        <begin position="261"/>
        <end position="281"/>
    </location>
</feature>
<feature type="transmembrane region" description="Helical" evidence="6">
    <location>
        <begin position="69"/>
        <end position="91"/>
    </location>
</feature>
<dbReference type="GO" id="GO:0016020">
    <property type="term" value="C:membrane"/>
    <property type="evidence" value="ECO:0007669"/>
    <property type="project" value="UniProtKB-SubCell"/>
</dbReference>
<evidence type="ECO:0000256" key="1">
    <source>
        <dbReference type="ARBA" id="ARBA00004141"/>
    </source>
</evidence>
<dbReference type="EMBL" id="JAGMVJ010000004">
    <property type="protein sequence ID" value="KAH7091566.1"/>
    <property type="molecule type" value="Genomic_DNA"/>
</dbReference>
<name>A0A8K0W294_9PLEO</name>
<evidence type="ECO:0000313" key="8">
    <source>
        <dbReference type="Proteomes" id="UP000813461"/>
    </source>
</evidence>
<keyword evidence="2 6" id="KW-0812">Transmembrane</keyword>
<dbReference type="OrthoDB" id="407617at2759"/>
<evidence type="ECO:0000256" key="3">
    <source>
        <dbReference type="ARBA" id="ARBA00022989"/>
    </source>
</evidence>
<dbReference type="Pfam" id="PF04193">
    <property type="entry name" value="PQ-loop"/>
    <property type="match status" value="1"/>
</dbReference>
<dbReference type="InterPro" id="IPR051415">
    <property type="entry name" value="LAAT-1"/>
</dbReference>
<feature type="compositionally biased region" description="Acidic residues" evidence="5">
    <location>
        <begin position="268"/>
        <end position="278"/>
    </location>
</feature>
<evidence type="ECO:0000256" key="4">
    <source>
        <dbReference type="ARBA" id="ARBA00023136"/>
    </source>
</evidence>
<keyword evidence="8" id="KW-1185">Reference proteome</keyword>
<reference evidence="7" key="1">
    <citation type="journal article" date="2021" name="Nat. Commun.">
        <title>Genetic determinants of endophytism in the Arabidopsis root mycobiome.</title>
        <authorList>
            <person name="Mesny F."/>
            <person name="Miyauchi S."/>
            <person name="Thiergart T."/>
            <person name="Pickel B."/>
            <person name="Atanasova L."/>
            <person name="Karlsson M."/>
            <person name="Huettel B."/>
            <person name="Barry K.W."/>
            <person name="Haridas S."/>
            <person name="Chen C."/>
            <person name="Bauer D."/>
            <person name="Andreopoulos W."/>
            <person name="Pangilinan J."/>
            <person name="LaButti K."/>
            <person name="Riley R."/>
            <person name="Lipzen A."/>
            <person name="Clum A."/>
            <person name="Drula E."/>
            <person name="Henrissat B."/>
            <person name="Kohler A."/>
            <person name="Grigoriev I.V."/>
            <person name="Martin F.M."/>
            <person name="Hacquard S."/>
        </authorList>
    </citation>
    <scope>NUCLEOTIDE SEQUENCE</scope>
    <source>
        <strain evidence="7">MPI-SDFR-AT-0120</strain>
    </source>
</reference>
<keyword evidence="3 6" id="KW-1133">Transmembrane helix</keyword>
<gene>
    <name evidence="7" type="ORF">FB567DRAFT_518978</name>
</gene>
<organism evidence="7 8">
    <name type="scientific">Paraphoma chrysanthemicola</name>
    <dbReference type="NCBI Taxonomy" id="798071"/>
    <lineage>
        <taxon>Eukaryota</taxon>
        <taxon>Fungi</taxon>
        <taxon>Dikarya</taxon>
        <taxon>Ascomycota</taxon>
        <taxon>Pezizomycotina</taxon>
        <taxon>Dothideomycetes</taxon>
        <taxon>Pleosporomycetidae</taxon>
        <taxon>Pleosporales</taxon>
        <taxon>Pleosporineae</taxon>
        <taxon>Phaeosphaeriaceae</taxon>
        <taxon>Paraphoma</taxon>
    </lineage>
</organism>
<protein>
    <submittedName>
        <fullName evidence="7">PQ loop repeat protein-like protein</fullName>
    </submittedName>
</protein>
<dbReference type="PANTHER" id="PTHR16201">
    <property type="entry name" value="SEVEN TRANSMEMBRANE PROTEIN 1-RELATED"/>
    <property type="match status" value="1"/>
</dbReference>
<dbReference type="AlphaFoldDB" id="A0A8K0W294"/>
<evidence type="ECO:0000256" key="6">
    <source>
        <dbReference type="SAM" id="Phobius"/>
    </source>
</evidence>
<feature type="transmembrane region" description="Helical" evidence="6">
    <location>
        <begin position="193"/>
        <end position="218"/>
    </location>
</feature>
<feature type="transmembrane region" description="Helical" evidence="6">
    <location>
        <begin position="103"/>
        <end position="126"/>
    </location>
</feature>
<sequence length="296" mass="33078">MGPQDSIPVAANVLGTIGTVCWCVQLFPQIWRNYRTKNTEGLPPAMMLIWSMSGVPFGVYAVAQKFNIPLIIQPQCFCVLCGISWAQCLIYGRKWRTWTATSFLVALLIVFAGAEVGLIFAIRPAYSKGIEWPVLTVGIVAFVTLISGYLPIPFELLKRRGRVVGIDFVFLTIDWCGAFFSLMALVAQNEFDVLFGTMYALCCIMEMSMVASHLAWLFRTREIRKRAKEAGLSFDESEEGRTWQSSGVDLEQKLSNLFKSRRSNADSSETDCDDDESDTTIAPEHVIPKTVPNVMV</sequence>
<comment type="subcellular location">
    <subcellularLocation>
        <location evidence="1">Membrane</location>
        <topology evidence="1">Multi-pass membrane protein</topology>
    </subcellularLocation>
</comment>
<dbReference type="InterPro" id="IPR006603">
    <property type="entry name" value="PQ-loop_rpt"/>
</dbReference>
<keyword evidence="4 6" id="KW-0472">Membrane</keyword>
<accession>A0A8K0W294</accession>
<feature type="transmembrane region" description="Helical" evidence="6">
    <location>
        <begin position="45"/>
        <end position="63"/>
    </location>
</feature>
<dbReference type="SMART" id="SM00679">
    <property type="entry name" value="CTNS"/>
    <property type="match status" value="2"/>
</dbReference>
<proteinExistence type="predicted"/>
<dbReference type="PANTHER" id="PTHR16201:SF37">
    <property type="entry name" value="PQ-LOOP REPEAT-CONTAINING PROTEIN"/>
    <property type="match status" value="1"/>
</dbReference>
<evidence type="ECO:0000256" key="2">
    <source>
        <dbReference type="ARBA" id="ARBA00022692"/>
    </source>
</evidence>